<dbReference type="EMBL" id="RCCP01000001">
    <property type="protein sequence ID" value="RLJ90795.1"/>
    <property type="molecule type" value="Genomic_DNA"/>
</dbReference>
<organism evidence="1 2">
    <name type="scientific">Planococcus citreus</name>
    <dbReference type="NCBI Taxonomy" id="1373"/>
    <lineage>
        <taxon>Bacteria</taxon>
        <taxon>Bacillati</taxon>
        <taxon>Bacillota</taxon>
        <taxon>Bacilli</taxon>
        <taxon>Bacillales</taxon>
        <taxon>Caryophanaceae</taxon>
        <taxon>Planococcus</taxon>
    </lineage>
</organism>
<sequence>MLKCFSILLVLQLRSRHLALGWPLAISQEEHLSYGVGSPFYARRLGDFVESSVFRYICFYTQLPASGGIASRNAASGKLVLEPKIILIGQNQRPSKTKVTQATKHDTFQHFLLSGQKKFLPL</sequence>
<name>A0A497YKX5_9BACL</name>
<reference evidence="1 2" key="1">
    <citation type="submission" date="2018-10" db="EMBL/GenBank/DDBJ databases">
        <title>Genomic Encyclopedia of Type Strains, Phase IV (KMG-IV): sequencing the most valuable type-strain genomes for metagenomic binning, comparative biology and taxonomic classification.</title>
        <authorList>
            <person name="Goeker M."/>
        </authorList>
    </citation>
    <scope>NUCLEOTIDE SEQUENCE [LARGE SCALE GENOMIC DNA]</scope>
    <source>
        <strain evidence="1 2">DSM 20549</strain>
    </source>
</reference>
<evidence type="ECO:0000313" key="2">
    <source>
        <dbReference type="Proteomes" id="UP000280791"/>
    </source>
</evidence>
<proteinExistence type="predicted"/>
<dbReference type="Proteomes" id="UP000280791">
    <property type="component" value="Unassembled WGS sequence"/>
</dbReference>
<keyword evidence="2" id="KW-1185">Reference proteome</keyword>
<comment type="caution">
    <text evidence="1">The sequence shown here is derived from an EMBL/GenBank/DDBJ whole genome shotgun (WGS) entry which is preliminary data.</text>
</comment>
<protein>
    <submittedName>
        <fullName evidence="1">Uncharacterized protein</fullName>
    </submittedName>
</protein>
<dbReference type="AlphaFoldDB" id="A0A497YKX5"/>
<accession>A0A497YKX5</accession>
<evidence type="ECO:0000313" key="1">
    <source>
        <dbReference type="EMBL" id="RLJ90795.1"/>
    </source>
</evidence>
<gene>
    <name evidence="1" type="ORF">DFR62_0946</name>
</gene>